<accession>A0A0N1EM92</accession>
<protein>
    <recommendedName>
        <fullName evidence="1">HTH-type transcriptional regulator ArcR</fullName>
    </recommendedName>
</protein>
<dbReference type="InterPro" id="IPR012318">
    <property type="entry name" value="HTH_CRP"/>
</dbReference>
<dbReference type="GO" id="GO:0006355">
    <property type="term" value="P:regulation of DNA-templated transcription"/>
    <property type="evidence" value="ECO:0007669"/>
    <property type="project" value="InterPro"/>
</dbReference>
<dbReference type="EMBL" id="JACGQI010000002">
    <property type="protein sequence ID" value="MBF2229230.1"/>
    <property type="molecule type" value="Genomic_DNA"/>
</dbReference>
<dbReference type="Pfam" id="PF00027">
    <property type="entry name" value="cNMP_binding"/>
    <property type="match status" value="1"/>
</dbReference>
<dbReference type="InterPro" id="IPR036388">
    <property type="entry name" value="WH-like_DNA-bd_sf"/>
</dbReference>
<evidence type="ECO:0000256" key="1">
    <source>
        <dbReference type="ARBA" id="ARBA00020091"/>
    </source>
</evidence>
<evidence type="ECO:0000313" key="11">
    <source>
        <dbReference type="Proteomes" id="UP000228502"/>
    </source>
</evidence>
<evidence type="ECO:0000313" key="8">
    <source>
        <dbReference type="EMBL" id="MBF2229230.1"/>
    </source>
</evidence>
<keyword evidence="2" id="KW-0805">Transcription regulation</keyword>
<keyword evidence="4" id="KW-0010">Activator</keyword>
<dbReference type="GO" id="GO:0003677">
    <property type="term" value="F:DNA binding"/>
    <property type="evidence" value="ECO:0007669"/>
    <property type="project" value="UniProtKB-KW"/>
</dbReference>
<dbReference type="InterPro" id="IPR036390">
    <property type="entry name" value="WH_DNA-bd_sf"/>
</dbReference>
<dbReference type="EMBL" id="PEJG01000012">
    <property type="protein sequence ID" value="PIH09599.1"/>
    <property type="molecule type" value="Genomic_DNA"/>
</dbReference>
<keyword evidence="3" id="KW-0238">DNA-binding</keyword>
<dbReference type="Proteomes" id="UP000622362">
    <property type="component" value="Unassembled WGS sequence"/>
</dbReference>
<dbReference type="KEGG" id="seps:DP17_1145"/>
<comment type="caution">
    <text evidence="9">The sequence shown here is derived from an EMBL/GenBank/DDBJ whole genome shotgun (WGS) entry which is preliminary data.</text>
</comment>
<dbReference type="EMBL" id="JADPYN010000014">
    <property type="protein sequence ID" value="MBF9303998.1"/>
    <property type="molecule type" value="Genomic_DNA"/>
</dbReference>
<dbReference type="SMR" id="A0A0N1EM92"/>
<reference evidence="9" key="3">
    <citation type="submission" date="2020-11" db="EMBL/GenBank/DDBJ databases">
        <title>Molecular epidemiology and genomic profiles of multidrug-resistant bacteria collected from clinical sources in South Africa.</title>
        <authorList>
            <person name="Asante J."/>
            <person name="Amoako D.G."/>
        </authorList>
    </citation>
    <scope>NUCLEOTIDE SEQUENCE</scope>
    <source>
        <strain evidence="9">C68</strain>
    </source>
</reference>
<dbReference type="Pfam" id="PF13545">
    <property type="entry name" value="HTH_Crp_2"/>
    <property type="match status" value="1"/>
</dbReference>
<evidence type="ECO:0000313" key="10">
    <source>
        <dbReference type="EMBL" id="PIH09599.1"/>
    </source>
</evidence>
<dbReference type="InterPro" id="IPR014710">
    <property type="entry name" value="RmlC-like_jellyroll"/>
</dbReference>
<dbReference type="RefSeq" id="WP_001831835.1">
    <property type="nucleotide sequence ID" value="NZ_AP019721.1"/>
</dbReference>
<gene>
    <name evidence="10" type="ORF">CTJ08_09795</name>
    <name evidence="8" type="ORF">H3963_01990</name>
    <name evidence="9" type="ORF">I3V53_07890</name>
</gene>
<feature type="domain" description="HTH crp-type" evidence="7">
    <location>
        <begin position="163"/>
        <end position="217"/>
    </location>
</feature>
<proteinExistence type="predicted"/>
<dbReference type="GeneID" id="50017717"/>
<evidence type="ECO:0000313" key="9">
    <source>
        <dbReference type="EMBL" id="MBF9303998.1"/>
    </source>
</evidence>
<dbReference type="InterPro" id="IPR000595">
    <property type="entry name" value="cNMP-bd_dom"/>
</dbReference>
<evidence type="ECO:0000256" key="3">
    <source>
        <dbReference type="ARBA" id="ARBA00023125"/>
    </source>
</evidence>
<dbReference type="CDD" id="cd00038">
    <property type="entry name" value="CAP_ED"/>
    <property type="match status" value="1"/>
</dbReference>
<feature type="domain" description="Cyclic nucleotide-binding" evidence="6">
    <location>
        <begin position="41"/>
        <end position="127"/>
    </location>
</feature>
<name>A0A0N1EM92_STAEP</name>
<evidence type="ECO:0000259" key="7">
    <source>
        <dbReference type="Pfam" id="PF13545"/>
    </source>
</evidence>
<dbReference type="SUPFAM" id="SSF51206">
    <property type="entry name" value="cAMP-binding domain-like"/>
    <property type="match status" value="1"/>
</dbReference>
<dbReference type="InterPro" id="IPR018490">
    <property type="entry name" value="cNMP-bd_dom_sf"/>
</dbReference>
<dbReference type="Proteomes" id="UP000228502">
    <property type="component" value="Unassembled WGS sequence"/>
</dbReference>
<evidence type="ECO:0000256" key="4">
    <source>
        <dbReference type="ARBA" id="ARBA00023159"/>
    </source>
</evidence>
<dbReference type="Proteomes" id="UP000648077">
    <property type="component" value="Unassembled WGS sequence"/>
</dbReference>
<dbReference type="Gene3D" id="2.60.120.10">
    <property type="entry name" value="Jelly Rolls"/>
    <property type="match status" value="1"/>
</dbReference>
<keyword evidence="5" id="KW-0804">Transcription</keyword>
<dbReference type="AlphaFoldDB" id="A0A0N1EM92"/>
<sequence length="228" mass="26924">MTGNQMFCRENELDESFKQLASYINIPVGVLLPFKSQCFVRHYNKGQIVYYSSDETTHIYLLLKGNIMRENFNLNGDVYRYLNREKVLFPLNNLFQDKVPNEMCTALTDCEMIGIPRDLIEYLCKNHEEIFVKLFSLLSETQCQHIEYNMALTSKLAKERVTKILRYLCQTVGYDHDEFYEIKHFMTIQLLSDMAGISRETTSHIINELREEKILFKNSKNWLVSKDL</sequence>
<dbReference type="OrthoDB" id="2397993at2"/>
<evidence type="ECO:0000256" key="2">
    <source>
        <dbReference type="ARBA" id="ARBA00023015"/>
    </source>
</evidence>
<dbReference type="Gene3D" id="1.10.10.10">
    <property type="entry name" value="Winged helix-like DNA-binding domain superfamily/Winged helix DNA-binding domain"/>
    <property type="match status" value="1"/>
</dbReference>
<reference evidence="8" key="2">
    <citation type="submission" date="2020-08" db="EMBL/GenBank/DDBJ databases">
        <title>Changes in the skin microbiome associated with squamous cell carcinoma in transplant recipients.</title>
        <authorList>
            <person name="Zaugg J."/>
            <person name="Krueger A."/>
            <person name="Lachner N."/>
        </authorList>
    </citation>
    <scope>NUCLEOTIDE SEQUENCE</scope>
    <source>
        <strain evidence="8">R5988</strain>
    </source>
</reference>
<dbReference type="SUPFAM" id="SSF46785">
    <property type="entry name" value="Winged helix' DNA-binding domain"/>
    <property type="match status" value="1"/>
</dbReference>
<evidence type="ECO:0000313" key="12">
    <source>
        <dbReference type="Proteomes" id="UP000622362"/>
    </source>
</evidence>
<evidence type="ECO:0000259" key="6">
    <source>
        <dbReference type="Pfam" id="PF00027"/>
    </source>
</evidence>
<evidence type="ECO:0000256" key="5">
    <source>
        <dbReference type="ARBA" id="ARBA00023163"/>
    </source>
</evidence>
<reference evidence="10 11" key="1">
    <citation type="submission" date="2017-10" db="EMBL/GenBank/DDBJ databases">
        <title>genome sequences of Staph epi in chlorhexidine trial.</title>
        <authorList>
            <person name="Greninger A.L."/>
            <person name="Addetia A."/>
            <person name="Qin X."/>
            <person name="Zerr D."/>
        </authorList>
    </citation>
    <scope>NUCLEOTIDE SEQUENCE [LARGE SCALE GENOMIC DNA]</scope>
    <source>
        <strain evidence="10 11">SCH-17</strain>
    </source>
</reference>
<organism evidence="9 12">
    <name type="scientific">Staphylococcus epidermidis</name>
    <dbReference type="NCBI Taxonomy" id="1282"/>
    <lineage>
        <taxon>Bacteria</taxon>
        <taxon>Bacillati</taxon>
        <taxon>Bacillota</taxon>
        <taxon>Bacilli</taxon>
        <taxon>Bacillales</taxon>
        <taxon>Staphylococcaceae</taxon>
        <taxon>Staphylococcus</taxon>
    </lineage>
</organism>